<organism evidence="2">
    <name type="scientific">Alexandrium monilatum</name>
    <dbReference type="NCBI Taxonomy" id="311494"/>
    <lineage>
        <taxon>Eukaryota</taxon>
        <taxon>Sar</taxon>
        <taxon>Alveolata</taxon>
        <taxon>Dinophyceae</taxon>
        <taxon>Gonyaulacales</taxon>
        <taxon>Pyrocystaceae</taxon>
        <taxon>Alexandrium</taxon>
    </lineage>
</organism>
<protein>
    <submittedName>
        <fullName evidence="2">Uncharacterized protein</fullName>
    </submittedName>
</protein>
<proteinExistence type="predicted"/>
<dbReference type="EMBL" id="HBNR01025219">
    <property type="protein sequence ID" value="CAE4577358.1"/>
    <property type="molecule type" value="Transcribed_RNA"/>
</dbReference>
<gene>
    <name evidence="2" type="ORF">AMON00008_LOCUS16978</name>
</gene>
<evidence type="ECO:0000256" key="1">
    <source>
        <dbReference type="SAM" id="MobiDB-lite"/>
    </source>
</evidence>
<reference evidence="2" key="1">
    <citation type="submission" date="2021-01" db="EMBL/GenBank/DDBJ databases">
        <authorList>
            <person name="Corre E."/>
            <person name="Pelletier E."/>
            <person name="Niang G."/>
            <person name="Scheremetjew M."/>
            <person name="Finn R."/>
            <person name="Kale V."/>
            <person name="Holt S."/>
            <person name="Cochrane G."/>
            <person name="Meng A."/>
            <person name="Brown T."/>
            <person name="Cohen L."/>
        </authorList>
    </citation>
    <scope>NUCLEOTIDE SEQUENCE</scope>
    <source>
        <strain evidence="2">CCMP3105</strain>
    </source>
</reference>
<feature type="region of interest" description="Disordered" evidence="1">
    <location>
        <begin position="241"/>
        <end position="290"/>
    </location>
</feature>
<feature type="compositionally biased region" description="Gly residues" evidence="1">
    <location>
        <begin position="256"/>
        <end position="271"/>
    </location>
</feature>
<dbReference type="AlphaFoldDB" id="A0A7S4QBV7"/>
<accession>A0A7S4QBV7</accession>
<sequence length="290" mass="30652">MNLMVSTVERRRRLSSLWFVCQCSRCAGPDLVRQMRCPSCGAPRCLPDYGGEGGRQAGASGDWAAGRPLHELVPDAASWSCRACGGASPASAMPLGEEEELGELVPRAMQGAAEHAGRDSVILAQLRARAASAFGEGHWTFALATFAWLQKCYLQLRCEPLVAFSEADLRRGCSAVAAWLEACAPENAEQRYSALFVALRLAREVGGGPCSWGYDPADPLGGGLCAAERVRAHGWRLSEQAVEGGETGGAPQRGAGARGGAPCGAPAGPGTGPRPHPGTRRPFRGLWQRR</sequence>
<feature type="compositionally biased region" description="Basic residues" evidence="1">
    <location>
        <begin position="277"/>
        <end position="290"/>
    </location>
</feature>
<evidence type="ECO:0000313" key="2">
    <source>
        <dbReference type="EMBL" id="CAE4577358.1"/>
    </source>
</evidence>
<name>A0A7S4QBV7_9DINO</name>